<dbReference type="InterPro" id="IPR036511">
    <property type="entry name" value="TGT-like_sf"/>
</dbReference>
<dbReference type="SUPFAM" id="SSF51713">
    <property type="entry name" value="tRNA-guanine transglycosylase"/>
    <property type="match status" value="1"/>
</dbReference>
<dbReference type="Pfam" id="PF01702">
    <property type="entry name" value="TGT"/>
    <property type="match status" value="1"/>
</dbReference>
<feature type="domain" description="tRNA-guanine(15) transglycosylase-like" evidence="8">
    <location>
        <begin position="13"/>
        <end position="376"/>
    </location>
</feature>
<keyword evidence="7" id="KW-0479">Metal-binding</keyword>
<dbReference type="EC" id="2.4.2.29" evidence="7"/>
<dbReference type="FunFam" id="3.20.20.105:FF:000001">
    <property type="entry name" value="Queuine tRNA-ribosyltransferase"/>
    <property type="match status" value="1"/>
</dbReference>
<accession>A0AA37V917</accession>
<feature type="binding site" evidence="7">
    <location>
        <position position="318"/>
    </location>
    <ligand>
        <name>Zn(2+)</name>
        <dbReference type="ChEBI" id="CHEBI:29105"/>
    </ligand>
</feature>
<evidence type="ECO:0000256" key="2">
    <source>
        <dbReference type="ARBA" id="ARBA00022676"/>
    </source>
</evidence>
<feature type="binding site" evidence="7">
    <location>
        <position position="197"/>
    </location>
    <ligand>
        <name>substrate</name>
    </ligand>
</feature>
<protein>
    <recommendedName>
        <fullName evidence="7">Queuine tRNA-ribosyltransferase</fullName>
        <ecNumber evidence="7">2.4.2.29</ecNumber>
    </recommendedName>
    <alternativeName>
        <fullName evidence="7">Guanine insertion enzyme</fullName>
    </alternativeName>
    <alternativeName>
        <fullName evidence="7">tRNA-guanine transglycosylase</fullName>
    </alternativeName>
</protein>
<dbReference type="GO" id="GO:0046872">
    <property type="term" value="F:metal ion binding"/>
    <property type="evidence" value="ECO:0007669"/>
    <property type="project" value="UniProtKB-KW"/>
</dbReference>
<dbReference type="InterPro" id="IPR004803">
    <property type="entry name" value="TGT"/>
</dbReference>
<dbReference type="InterPro" id="IPR002616">
    <property type="entry name" value="tRNA_ribo_trans-like"/>
</dbReference>
<feature type="binding site" evidence="7">
    <location>
        <position position="145"/>
    </location>
    <ligand>
        <name>substrate</name>
    </ligand>
</feature>
<keyword evidence="4 7" id="KW-0819">tRNA processing</keyword>
<dbReference type="GO" id="GO:0005829">
    <property type="term" value="C:cytosol"/>
    <property type="evidence" value="ECO:0007669"/>
    <property type="project" value="TreeGrafter"/>
</dbReference>
<feature type="active site" description="Proton acceptor" evidence="7">
    <location>
        <position position="91"/>
    </location>
</feature>
<proteinExistence type="inferred from homology"/>
<dbReference type="GO" id="GO:0008616">
    <property type="term" value="P:tRNA queuosine(34) biosynthetic process"/>
    <property type="evidence" value="ECO:0007669"/>
    <property type="project" value="UniProtKB-UniRule"/>
</dbReference>
<keyword evidence="7" id="KW-0862">Zinc</keyword>
<dbReference type="EMBL" id="BRXS01000010">
    <property type="protein sequence ID" value="GLC28406.1"/>
    <property type="molecule type" value="Genomic_DNA"/>
</dbReference>
<reference evidence="9" key="1">
    <citation type="submission" date="2022-08" db="EMBL/GenBank/DDBJ databases">
        <title>Draft genome sequencing of Roseisolibacter agri AW1220.</title>
        <authorList>
            <person name="Tobiishi Y."/>
            <person name="Tonouchi A."/>
        </authorList>
    </citation>
    <scope>NUCLEOTIDE SEQUENCE</scope>
    <source>
        <strain evidence="9">AW1220</strain>
    </source>
</reference>
<feature type="binding site" evidence="7">
    <location>
        <position position="225"/>
    </location>
    <ligand>
        <name>substrate</name>
    </ligand>
</feature>
<comment type="cofactor">
    <cofactor evidence="7">
        <name>Zn(2+)</name>
        <dbReference type="ChEBI" id="CHEBI:29105"/>
    </cofactor>
    <text evidence="7">Binds 1 zinc ion per subunit.</text>
</comment>
<feature type="region of interest" description="RNA binding; important for wobble base 34 recognition" evidence="7">
    <location>
        <begin position="280"/>
        <end position="284"/>
    </location>
</feature>
<keyword evidence="3 7" id="KW-0808">Transferase</keyword>
<evidence type="ECO:0000256" key="5">
    <source>
        <dbReference type="ARBA" id="ARBA00022785"/>
    </source>
</evidence>
<comment type="similarity">
    <text evidence="7">Belongs to the queuine tRNA-ribosyltransferase family.</text>
</comment>
<dbReference type="AlphaFoldDB" id="A0AA37V917"/>
<evidence type="ECO:0000256" key="7">
    <source>
        <dbReference type="HAMAP-Rule" id="MF_00168"/>
    </source>
</evidence>
<feature type="region of interest" description="RNA binding" evidence="7">
    <location>
        <begin position="256"/>
        <end position="262"/>
    </location>
</feature>
<dbReference type="HAMAP" id="MF_00168">
    <property type="entry name" value="Q_tRNA_Tgt"/>
    <property type="match status" value="1"/>
</dbReference>
<evidence type="ECO:0000313" key="10">
    <source>
        <dbReference type="Proteomes" id="UP001161325"/>
    </source>
</evidence>
<sequence>MAFELEITHTQGRARAGTFTTPHGTVQTPAFMAVGTLATVKGLDPLDLRAMGAQMILANAYHLHLRPSDALVRQMGGLHRFMAWDGSILTDSGGFQVFSLEGLRKIDEDGVDFRSHIDGSSRRFTPESVMRIERNLGADVIMQFDHVPPGQSDVPVARDAMERSLRWLARCRDEFARLLREDADAPTPEQALFPIVQGGIHAELRRESARAIVDMGAWRGFGVGGLSVGEAKPDMYAMLEVVDDVLPTDRPRYLMGVGYPEDLVEGVRRGVDLFDCVAPTRMGRNGAALTQDGRINLRNARHRDDPGPLDEGCDCTVCTRFSRAYVRHLFTSDEILGLRLLSLHNVHFLVALMQQARTTLADGTFDAWSTEWLARYLAGERARGAVARPVTPHPKR</sequence>
<evidence type="ECO:0000256" key="1">
    <source>
        <dbReference type="ARBA" id="ARBA00004691"/>
    </source>
</evidence>
<evidence type="ECO:0000313" key="9">
    <source>
        <dbReference type="EMBL" id="GLC28406.1"/>
    </source>
</evidence>
<gene>
    <name evidence="9" type="primary">tgt_2</name>
    <name evidence="7" type="synonym">tgt</name>
    <name evidence="9" type="ORF">rosag_49190</name>
</gene>
<dbReference type="NCBIfam" id="TIGR00449">
    <property type="entry name" value="tgt_general"/>
    <property type="match status" value="1"/>
</dbReference>
<keyword evidence="5 7" id="KW-0671">Queuosine biosynthesis</keyword>
<comment type="function">
    <text evidence="7">Catalyzes the base-exchange of a guanine (G) residue with the queuine precursor 7-aminomethyl-7-deazaguanine (PreQ1) at position 34 (anticodon wobble position) in tRNAs with GU(N) anticodons (tRNA-Asp, -Asn, -His and -Tyr). Catalysis occurs through a double-displacement mechanism. The nucleophile active site attacks the C1' of nucleotide 34 to detach the guanine base from the RNA, forming a covalent enzyme-RNA intermediate. The proton acceptor active site deprotonates the incoming PreQ1, allowing a nucleophilic attack on the C1' of the ribose to form the product. After dissociation, two additional enzymatic reactions on the tRNA convert PreQ1 to queuine (Q), resulting in the hypermodified nucleoside queuosine (7-(((4,5-cis-dihydroxy-2-cyclopenten-1-yl)amino)methyl)-7-deazaguanosine).</text>
</comment>
<name>A0AA37V917_9BACT</name>
<dbReference type="Gene3D" id="3.20.20.105">
    <property type="entry name" value="Queuine tRNA-ribosyltransferase-like"/>
    <property type="match status" value="1"/>
</dbReference>
<comment type="pathway">
    <text evidence="1 7">tRNA modification; tRNA-queuosine biosynthesis.</text>
</comment>
<comment type="caution">
    <text evidence="9">The sequence shown here is derived from an EMBL/GenBank/DDBJ whole genome shotgun (WGS) entry which is preliminary data.</text>
</comment>
<evidence type="ECO:0000256" key="4">
    <source>
        <dbReference type="ARBA" id="ARBA00022694"/>
    </source>
</evidence>
<organism evidence="9 10">
    <name type="scientific">Roseisolibacter agri</name>
    <dbReference type="NCBI Taxonomy" id="2014610"/>
    <lineage>
        <taxon>Bacteria</taxon>
        <taxon>Pseudomonadati</taxon>
        <taxon>Gemmatimonadota</taxon>
        <taxon>Gemmatimonadia</taxon>
        <taxon>Gemmatimonadales</taxon>
        <taxon>Gemmatimonadaceae</taxon>
        <taxon>Roseisolibacter</taxon>
    </lineage>
</organism>
<dbReference type="NCBIfam" id="TIGR00430">
    <property type="entry name" value="Q_tRNA_tgt"/>
    <property type="match status" value="1"/>
</dbReference>
<evidence type="ECO:0000256" key="3">
    <source>
        <dbReference type="ARBA" id="ARBA00022679"/>
    </source>
</evidence>
<evidence type="ECO:0000259" key="8">
    <source>
        <dbReference type="Pfam" id="PF01702"/>
    </source>
</evidence>
<dbReference type="PANTHER" id="PTHR46499:SF1">
    <property type="entry name" value="QUEUINE TRNA-RIBOSYLTRANSFERASE"/>
    <property type="match status" value="1"/>
</dbReference>
<dbReference type="GO" id="GO:0008479">
    <property type="term" value="F:tRNA-guanosine(34) queuine transglycosylase activity"/>
    <property type="evidence" value="ECO:0007669"/>
    <property type="project" value="UniProtKB-UniRule"/>
</dbReference>
<comment type="subunit">
    <text evidence="7">Homodimer. Within each dimer, one monomer is responsible for RNA recognition and catalysis, while the other monomer binds to the replacement base PreQ1.</text>
</comment>
<dbReference type="RefSeq" id="WP_284352804.1">
    <property type="nucleotide sequence ID" value="NZ_BRXS01000010.1"/>
</dbReference>
<feature type="active site" description="Nucleophile" evidence="7">
    <location>
        <position position="275"/>
    </location>
</feature>
<keyword evidence="10" id="KW-1185">Reference proteome</keyword>
<feature type="binding site" evidence="7">
    <location>
        <position position="344"/>
    </location>
    <ligand>
        <name>Zn(2+)</name>
        <dbReference type="ChEBI" id="CHEBI:29105"/>
    </ligand>
</feature>
<feature type="binding site" evidence="7">
    <location>
        <position position="313"/>
    </location>
    <ligand>
        <name>Zn(2+)</name>
        <dbReference type="ChEBI" id="CHEBI:29105"/>
    </ligand>
</feature>
<evidence type="ECO:0000256" key="6">
    <source>
        <dbReference type="ARBA" id="ARBA00050112"/>
    </source>
</evidence>
<dbReference type="Proteomes" id="UP001161325">
    <property type="component" value="Unassembled WGS sequence"/>
</dbReference>
<comment type="catalytic activity">
    <reaction evidence="6 7">
        <text>7-aminomethyl-7-carbaguanine + guanosine(34) in tRNA = 7-aminomethyl-7-carbaguanosine(34) in tRNA + guanine</text>
        <dbReference type="Rhea" id="RHEA:24104"/>
        <dbReference type="Rhea" id="RHEA-COMP:10341"/>
        <dbReference type="Rhea" id="RHEA-COMP:10342"/>
        <dbReference type="ChEBI" id="CHEBI:16235"/>
        <dbReference type="ChEBI" id="CHEBI:58703"/>
        <dbReference type="ChEBI" id="CHEBI:74269"/>
        <dbReference type="ChEBI" id="CHEBI:82833"/>
        <dbReference type="EC" id="2.4.2.29"/>
    </reaction>
</comment>
<dbReference type="InterPro" id="IPR050076">
    <property type="entry name" value="ArchSynthase1/Queuine_TRR"/>
</dbReference>
<keyword evidence="2 7" id="KW-0328">Glycosyltransferase</keyword>
<feature type="binding site" evidence="7">
    <location>
        <position position="315"/>
    </location>
    <ligand>
        <name>Zn(2+)</name>
        <dbReference type="ChEBI" id="CHEBI:29105"/>
    </ligand>
</feature>
<feature type="binding site" evidence="7">
    <location>
        <begin position="91"/>
        <end position="95"/>
    </location>
    <ligand>
        <name>substrate</name>
    </ligand>
</feature>
<dbReference type="PANTHER" id="PTHR46499">
    <property type="entry name" value="QUEUINE TRNA-RIBOSYLTRANSFERASE"/>
    <property type="match status" value="1"/>
</dbReference>